<sequence>MPMQQAQARMFLAMLRREVEDLAAGIESAEADAVRARGAGNLDRQAELLVRAGALDRRMYEVHRMIARLQTRFPDADDLAPEPA</sequence>
<reference evidence="2" key="1">
    <citation type="submission" date="2016-10" db="EMBL/GenBank/DDBJ databases">
        <authorList>
            <person name="Varghese N."/>
            <person name="Submissions S."/>
        </authorList>
    </citation>
    <scope>NUCLEOTIDE SEQUENCE [LARGE SCALE GENOMIC DNA]</scope>
    <source>
        <strain evidence="2">DSM 44675</strain>
    </source>
</reference>
<name>A0A1H7MZB7_9NOCA</name>
<dbReference type="EMBL" id="FOAW01000006">
    <property type="protein sequence ID" value="SEL16055.1"/>
    <property type="molecule type" value="Genomic_DNA"/>
</dbReference>
<evidence type="ECO:0000313" key="1">
    <source>
        <dbReference type="EMBL" id="SEL16055.1"/>
    </source>
</evidence>
<evidence type="ECO:0000313" key="2">
    <source>
        <dbReference type="Proteomes" id="UP000198677"/>
    </source>
</evidence>
<organism evidence="1 2">
    <name type="scientific">Rhodococcus maanshanensis</name>
    <dbReference type="NCBI Taxonomy" id="183556"/>
    <lineage>
        <taxon>Bacteria</taxon>
        <taxon>Bacillati</taxon>
        <taxon>Actinomycetota</taxon>
        <taxon>Actinomycetes</taxon>
        <taxon>Mycobacteriales</taxon>
        <taxon>Nocardiaceae</taxon>
        <taxon>Rhodococcus</taxon>
    </lineage>
</organism>
<keyword evidence="2" id="KW-1185">Reference proteome</keyword>
<proteinExistence type="predicted"/>
<dbReference type="Proteomes" id="UP000198677">
    <property type="component" value="Unassembled WGS sequence"/>
</dbReference>
<accession>A0A1H7MZB7</accession>
<dbReference type="OrthoDB" id="9883506at2"/>
<protein>
    <submittedName>
        <fullName evidence="1">Uncharacterized protein</fullName>
    </submittedName>
</protein>
<dbReference type="AlphaFoldDB" id="A0A1H7MZB7"/>
<gene>
    <name evidence="1" type="ORF">SAMN05444583_106184</name>
</gene>
<dbReference type="RefSeq" id="WP_143069428.1">
    <property type="nucleotide sequence ID" value="NZ_FOAW01000006.1"/>
</dbReference>